<dbReference type="Proteomes" id="UP000309454">
    <property type="component" value="Unassembled WGS sequence"/>
</dbReference>
<organism evidence="2 3">
    <name type="scientific">Parvibacter caecicola</name>
    <dbReference type="NCBI Taxonomy" id="747645"/>
    <lineage>
        <taxon>Bacteria</taxon>
        <taxon>Bacillati</taxon>
        <taxon>Actinomycetota</taxon>
        <taxon>Coriobacteriia</taxon>
        <taxon>Coriobacteriales</taxon>
        <taxon>Coriobacteriaceae</taxon>
        <taxon>Parvibacter</taxon>
    </lineage>
</organism>
<keyword evidence="3" id="KW-1185">Reference proteome</keyword>
<feature type="domain" description="Carboxymuconolactone decarboxylase-like" evidence="1">
    <location>
        <begin position="34"/>
        <end position="118"/>
    </location>
</feature>
<dbReference type="SUPFAM" id="SSF69118">
    <property type="entry name" value="AhpD-like"/>
    <property type="match status" value="1"/>
</dbReference>
<reference evidence="2 3" key="1">
    <citation type="submission" date="2019-04" db="EMBL/GenBank/DDBJ databases">
        <title>Microbes associate with the intestines of laboratory mice.</title>
        <authorList>
            <person name="Navarre W."/>
            <person name="Wong E."/>
            <person name="Huang K.C."/>
            <person name="Tropini C."/>
            <person name="Ng K."/>
            <person name="Yu B."/>
        </authorList>
    </citation>
    <scope>NUCLEOTIDE SEQUENCE [LARGE SCALE GENOMIC DNA]</scope>
    <source>
        <strain evidence="2 3">NM48_B13</strain>
    </source>
</reference>
<dbReference type="InterPro" id="IPR029032">
    <property type="entry name" value="AhpD-like"/>
</dbReference>
<sequence length="132" mass="14375">MSMKERYERGLELLRQVDGDGGVQVVDSLKDLAPDVGRYIIEFAFGDIYARGGLSLRDRELATIASLCTQGACEPQLKVHIRGALNAGMTEEQILESFIQLIPYVGFPRVLNAITVARAVMSADGGTNCLND</sequence>
<evidence type="ECO:0000313" key="3">
    <source>
        <dbReference type="Proteomes" id="UP000309454"/>
    </source>
</evidence>
<gene>
    <name evidence="2" type="ORF">E5982_04540</name>
</gene>
<evidence type="ECO:0000259" key="1">
    <source>
        <dbReference type="Pfam" id="PF02627"/>
    </source>
</evidence>
<evidence type="ECO:0000313" key="2">
    <source>
        <dbReference type="EMBL" id="TJW11473.1"/>
    </source>
</evidence>
<dbReference type="Pfam" id="PF02627">
    <property type="entry name" value="CMD"/>
    <property type="match status" value="1"/>
</dbReference>
<name>A0A4T9TCC8_9ACTN</name>
<dbReference type="InterPro" id="IPR003779">
    <property type="entry name" value="CMD-like"/>
</dbReference>
<dbReference type="Gene3D" id="1.20.1290.10">
    <property type="entry name" value="AhpD-like"/>
    <property type="match status" value="1"/>
</dbReference>
<proteinExistence type="predicted"/>
<dbReference type="GO" id="GO:0051920">
    <property type="term" value="F:peroxiredoxin activity"/>
    <property type="evidence" value="ECO:0007669"/>
    <property type="project" value="InterPro"/>
</dbReference>
<dbReference type="RefSeq" id="WP_136845599.1">
    <property type="nucleotide sequence ID" value="NZ_SSTM01000002.1"/>
</dbReference>
<dbReference type="PANTHER" id="PTHR33570">
    <property type="entry name" value="4-CARBOXYMUCONOLACTONE DECARBOXYLASE FAMILY PROTEIN"/>
    <property type="match status" value="1"/>
</dbReference>
<dbReference type="PANTHER" id="PTHR33570:SF2">
    <property type="entry name" value="CARBOXYMUCONOLACTONE DECARBOXYLASE-LIKE DOMAIN-CONTAINING PROTEIN"/>
    <property type="match status" value="1"/>
</dbReference>
<dbReference type="OrthoDB" id="9802489at2"/>
<comment type="caution">
    <text evidence="2">The sequence shown here is derived from an EMBL/GenBank/DDBJ whole genome shotgun (WGS) entry which is preliminary data.</text>
</comment>
<dbReference type="InterPro" id="IPR052512">
    <property type="entry name" value="4CMD/NDH-1_regulator"/>
</dbReference>
<protein>
    <submittedName>
        <fullName evidence="2">Carboxymuconolactone decarboxylase family protein</fullName>
    </submittedName>
</protein>
<dbReference type="EMBL" id="SSTM01000002">
    <property type="protein sequence ID" value="TJW11473.1"/>
    <property type="molecule type" value="Genomic_DNA"/>
</dbReference>
<accession>A0A4T9TCC8</accession>
<dbReference type="AlphaFoldDB" id="A0A4T9TCC8"/>